<dbReference type="RefSeq" id="WP_128249491.1">
    <property type="nucleotide sequence ID" value="NZ_CP034951.1"/>
</dbReference>
<proteinExistence type="predicted"/>
<dbReference type="AlphaFoldDB" id="A0A410G1I0"/>
<sequence length="148" mass="16891">MKNARLIFAIGLTSLLVSCGTSKETTSAKTNADRGRNNVETASTANKKAVLDSRTANTAPASVKDASFADEKDYFNRMYTDLDMSSQQISVFEKEWKSSTDSWKRTNPNRKMNDYERIESQDRILKKILNDSQFESYQQWVRDQAGKR</sequence>
<evidence type="ECO:0000313" key="3">
    <source>
        <dbReference type="Proteomes" id="UP000285517"/>
    </source>
</evidence>
<gene>
    <name evidence="2" type="ORF">EI546_04870</name>
</gene>
<dbReference type="KEGG" id="aev:EI546_04870"/>
<protein>
    <submittedName>
        <fullName evidence="2">Uncharacterized protein</fullName>
    </submittedName>
</protein>
<reference evidence="2 3" key="1">
    <citation type="submission" date="2019-01" db="EMBL/GenBank/DDBJ databases">
        <title>Complete genome sequencing of Aequorivita sp. H23M31.</title>
        <authorList>
            <person name="Bae J.-W."/>
        </authorList>
    </citation>
    <scope>NUCLEOTIDE SEQUENCE [LARGE SCALE GENOMIC DNA]</scope>
    <source>
        <strain evidence="2 3">H23M31</strain>
    </source>
</reference>
<evidence type="ECO:0000256" key="1">
    <source>
        <dbReference type="SAM" id="MobiDB-lite"/>
    </source>
</evidence>
<name>A0A410G1I0_9FLAO</name>
<keyword evidence="3" id="KW-1185">Reference proteome</keyword>
<dbReference type="EMBL" id="CP034951">
    <property type="protein sequence ID" value="QAA81100.1"/>
    <property type="molecule type" value="Genomic_DNA"/>
</dbReference>
<evidence type="ECO:0000313" key="2">
    <source>
        <dbReference type="EMBL" id="QAA81100.1"/>
    </source>
</evidence>
<organism evidence="2 3">
    <name type="scientific">Aequorivita ciconiae</name>
    <dbReference type="NCBI Taxonomy" id="2494375"/>
    <lineage>
        <taxon>Bacteria</taxon>
        <taxon>Pseudomonadati</taxon>
        <taxon>Bacteroidota</taxon>
        <taxon>Flavobacteriia</taxon>
        <taxon>Flavobacteriales</taxon>
        <taxon>Flavobacteriaceae</taxon>
        <taxon>Aequorivita</taxon>
    </lineage>
</organism>
<dbReference type="PROSITE" id="PS51257">
    <property type="entry name" value="PROKAR_LIPOPROTEIN"/>
    <property type="match status" value="1"/>
</dbReference>
<dbReference type="Proteomes" id="UP000285517">
    <property type="component" value="Chromosome"/>
</dbReference>
<feature type="region of interest" description="Disordered" evidence="1">
    <location>
        <begin position="23"/>
        <end position="46"/>
    </location>
</feature>
<accession>A0A410G1I0</accession>
<dbReference type="OrthoDB" id="1450615at2"/>